<reference evidence="3" key="1">
    <citation type="submission" date="2023-06" db="EMBL/GenBank/DDBJ databases">
        <authorList>
            <consortium name="Lawrence Berkeley National Laboratory"/>
            <person name="Ahrendt S."/>
            <person name="Sahu N."/>
            <person name="Indic B."/>
            <person name="Wong-Bajracharya J."/>
            <person name="Merenyi Z."/>
            <person name="Ke H.-M."/>
            <person name="Monk M."/>
            <person name="Kocsube S."/>
            <person name="Drula E."/>
            <person name="Lipzen A."/>
            <person name="Balint B."/>
            <person name="Henrissat B."/>
            <person name="Andreopoulos B."/>
            <person name="Martin F.M."/>
            <person name="Harder C.B."/>
            <person name="Rigling D."/>
            <person name="Ford K.L."/>
            <person name="Foster G.D."/>
            <person name="Pangilinan J."/>
            <person name="Papanicolaou A."/>
            <person name="Barry K."/>
            <person name="LaButti K."/>
            <person name="Viragh M."/>
            <person name="Koriabine M."/>
            <person name="Yan M."/>
            <person name="Riley R."/>
            <person name="Champramary S."/>
            <person name="Plett K.L."/>
            <person name="Tsai I.J."/>
            <person name="Slot J."/>
            <person name="Sipos G."/>
            <person name="Plett J."/>
            <person name="Nagy L.G."/>
            <person name="Grigoriev I.V."/>
        </authorList>
    </citation>
    <scope>NUCLEOTIDE SEQUENCE</scope>
    <source>
        <strain evidence="3">HWK02</strain>
    </source>
</reference>
<feature type="region of interest" description="Disordered" evidence="1">
    <location>
        <begin position="190"/>
        <end position="229"/>
    </location>
</feature>
<feature type="compositionally biased region" description="Low complexity" evidence="1">
    <location>
        <begin position="211"/>
        <end position="229"/>
    </location>
</feature>
<sequence length="289" mass="31175">MISSIPTVSFSSVNLSVPLPVIRKRQSITAAVATEDDPTVPPRPIKRSTGSILRAKRLSAVNTISRPFVARRSKSLSPTTTESTATTESSRPYMTGTQSAQSISKAEDSEQDDSQPPAANVKANKISRALRSKYQRASIATTGTMARPVMLVKRSAQSIFRSKKSKDLNPESVVTIQELEDVISLHPLSVYSPSYPSEEKPETERSDESSDTSSLLSESNPTTSSTPSLSTAMEDLIETTSLARVPSIGAVVVLSETAISSNSFYERGGWIVLILMVNVSVVLSSVFYI</sequence>
<feature type="region of interest" description="Disordered" evidence="1">
    <location>
        <begin position="71"/>
        <end position="127"/>
    </location>
</feature>
<feature type="compositionally biased region" description="Polar residues" evidence="1">
    <location>
        <begin position="95"/>
        <end position="104"/>
    </location>
</feature>
<feature type="compositionally biased region" description="Basic and acidic residues" evidence="1">
    <location>
        <begin position="197"/>
        <end position="208"/>
    </location>
</feature>
<protein>
    <submittedName>
        <fullName evidence="3">Uncharacterized protein</fullName>
    </submittedName>
</protein>
<keyword evidence="2" id="KW-0472">Membrane</keyword>
<feature type="transmembrane region" description="Helical" evidence="2">
    <location>
        <begin position="268"/>
        <end position="288"/>
    </location>
</feature>
<accession>A0AA39UUM1</accession>
<name>A0AA39UUM1_9AGAR</name>
<evidence type="ECO:0000256" key="1">
    <source>
        <dbReference type="SAM" id="MobiDB-lite"/>
    </source>
</evidence>
<keyword evidence="4" id="KW-1185">Reference proteome</keyword>
<evidence type="ECO:0000313" key="4">
    <source>
        <dbReference type="Proteomes" id="UP001175228"/>
    </source>
</evidence>
<evidence type="ECO:0000256" key="2">
    <source>
        <dbReference type="SAM" id="Phobius"/>
    </source>
</evidence>
<dbReference type="AlphaFoldDB" id="A0AA39UUM1"/>
<keyword evidence="2" id="KW-0812">Transmembrane</keyword>
<proteinExistence type="predicted"/>
<comment type="caution">
    <text evidence="3">The sequence shown here is derived from an EMBL/GenBank/DDBJ whole genome shotgun (WGS) entry which is preliminary data.</text>
</comment>
<dbReference type="Proteomes" id="UP001175228">
    <property type="component" value="Unassembled WGS sequence"/>
</dbReference>
<gene>
    <name evidence="3" type="ORF">EDD18DRAFT_1131806</name>
</gene>
<organism evidence="3 4">
    <name type="scientific">Armillaria luteobubalina</name>
    <dbReference type="NCBI Taxonomy" id="153913"/>
    <lineage>
        <taxon>Eukaryota</taxon>
        <taxon>Fungi</taxon>
        <taxon>Dikarya</taxon>
        <taxon>Basidiomycota</taxon>
        <taxon>Agaricomycotina</taxon>
        <taxon>Agaricomycetes</taxon>
        <taxon>Agaricomycetidae</taxon>
        <taxon>Agaricales</taxon>
        <taxon>Marasmiineae</taxon>
        <taxon>Physalacriaceae</taxon>
        <taxon>Armillaria</taxon>
    </lineage>
</organism>
<feature type="compositionally biased region" description="Low complexity" evidence="1">
    <location>
        <begin position="75"/>
        <end position="90"/>
    </location>
</feature>
<keyword evidence="2" id="KW-1133">Transmembrane helix</keyword>
<evidence type="ECO:0000313" key="3">
    <source>
        <dbReference type="EMBL" id="KAK0504043.1"/>
    </source>
</evidence>
<dbReference type="EMBL" id="JAUEPU010000003">
    <property type="protein sequence ID" value="KAK0504043.1"/>
    <property type="molecule type" value="Genomic_DNA"/>
</dbReference>